<reference evidence="2 3" key="1">
    <citation type="submission" date="2017-05" db="EMBL/GenBank/DDBJ databases">
        <title>The Genome Sequence of Enterococcus sp. 8G7_MSG3316.</title>
        <authorList>
            <consortium name="The Broad Institute Genomics Platform"/>
            <consortium name="The Broad Institute Genomic Center for Infectious Diseases"/>
            <person name="Earl A."/>
            <person name="Manson A."/>
            <person name="Schwartman J."/>
            <person name="Gilmore M."/>
            <person name="Abouelleil A."/>
            <person name="Cao P."/>
            <person name="Chapman S."/>
            <person name="Cusick C."/>
            <person name="Shea T."/>
            <person name="Young S."/>
            <person name="Neafsey D."/>
            <person name="Nusbaum C."/>
            <person name="Birren B."/>
        </authorList>
    </citation>
    <scope>NUCLEOTIDE SEQUENCE [LARGE SCALE GENOMIC DNA]</scope>
    <source>
        <strain evidence="2 3">8G7_MSG3316</strain>
    </source>
</reference>
<keyword evidence="1" id="KW-0812">Transmembrane</keyword>
<dbReference type="PANTHER" id="PTHR36832:SF2">
    <property type="entry name" value="INTEGRAL MEMBRANE PROTEIN"/>
    <property type="match status" value="1"/>
</dbReference>
<comment type="caution">
    <text evidence="2">The sequence shown here is derived from an EMBL/GenBank/DDBJ whole genome shotgun (WGS) entry which is preliminary data.</text>
</comment>
<evidence type="ECO:0000313" key="3">
    <source>
        <dbReference type="Proteomes" id="UP000195043"/>
    </source>
</evidence>
<dbReference type="STRING" id="1834191.A5886_001731"/>
<feature type="transmembrane region" description="Helical" evidence="1">
    <location>
        <begin position="109"/>
        <end position="130"/>
    </location>
</feature>
<keyword evidence="1" id="KW-0472">Membrane</keyword>
<dbReference type="OrthoDB" id="8582979at2"/>
<protein>
    <recommendedName>
        <fullName evidence="4">ABC transporter permease</fullName>
    </recommendedName>
</protein>
<evidence type="ECO:0000256" key="1">
    <source>
        <dbReference type="SAM" id="Phobius"/>
    </source>
</evidence>
<evidence type="ECO:0000313" key="2">
    <source>
        <dbReference type="EMBL" id="OTN76653.1"/>
    </source>
</evidence>
<keyword evidence="1" id="KW-1133">Transmembrane helix</keyword>
<name>A0A242A7R4_9ENTE</name>
<feature type="transmembrane region" description="Helical" evidence="1">
    <location>
        <begin position="172"/>
        <end position="196"/>
    </location>
</feature>
<feature type="transmembrane region" description="Helical" evidence="1">
    <location>
        <begin position="227"/>
        <end position="248"/>
    </location>
</feature>
<dbReference type="RefSeq" id="WP_086274585.1">
    <property type="nucleotide sequence ID" value="NZ_NGKU01000001.1"/>
</dbReference>
<organism evidence="2 3">
    <name type="scientific">Candidatus Enterococcus testudinis</name>
    <dbReference type="NCBI Taxonomy" id="1834191"/>
    <lineage>
        <taxon>Bacteria</taxon>
        <taxon>Bacillati</taxon>
        <taxon>Bacillota</taxon>
        <taxon>Bacilli</taxon>
        <taxon>Lactobacillales</taxon>
        <taxon>Enterococcaceae</taxon>
        <taxon>Enterococcus</taxon>
    </lineage>
</organism>
<dbReference type="PANTHER" id="PTHR36832">
    <property type="entry name" value="SLR1174 PROTEIN-RELATED"/>
    <property type="match status" value="1"/>
</dbReference>
<feature type="transmembrane region" description="Helical" evidence="1">
    <location>
        <begin position="20"/>
        <end position="42"/>
    </location>
</feature>
<feature type="transmembrane region" description="Helical" evidence="1">
    <location>
        <begin position="142"/>
        <end position="166"/>
    </location>
</feature>
<proteinExistence type="predicted"/>
<dbReference type="AlphaFoldDB" id="A0A242A7R4"/>
<dbReference type="EMBL" id="NGKU01000001">
    <property type="protein sequence ID" value="OTN76653.1"/>
    <property type="molecule type" value="Genomic_DNA"/>
</dbReference>
<sequence>MYLEIFIYRAKQIWQYKLAIFSSLPLYFLRGLLSISILMAFNSLSLDLEQRGELINYIWIQTCLAPFISSWIIDNDLAILIKSGDIACDYMKPVNLYWSWFTRLISQRFFTGVISSLPLLLIVGFFPIEYRLVLTISMERGFIIFLAILLALILNTVLSLLVYISVFHTLSIIGSLLVFGSVVEFCGGLVLPFTLFPDSLKQVLSLLPFKYGIAYPIQLVSGNTGELSGIFFQVIWILLLIACGQRWLNANLKQIIVQGG</sequence>
<dbReference type="Proteomes" id="UP000195043">
    <property type="component" value="Unassembled WGS sequence"/>
</dbReference>
<feature type="transmembrane region" description="Helical" evidence="1">
    <location>
        <begin position="54"/>
        <end position="73"/>
    </location>
</feature>
<evidence type="ECO:0008006" key="4">
    <source>
        <dbReference type="Google" id="ProtNLM"/>
    </source>
</evidence>
<keyword evidence="3" id="KW-1185">Reference proteome</keyword>
<accession>A0A242A7R4</accession>
<gene>
    <name evidence="2" type="ORF">A5886_001731</name>
</gene>